<keyword evidence="5" id="KW-0430">Lectin</keyword>
<dbReference type="AlphaFoldDB" id="A0A8W8J6K6"/>
<keyword evidence="6" id="KW-0106">Calcium</keyword>
<evidence type="ECO:0000256" key="3">
    <source>
        <dbReference type="ARBA" id="ARBA00011233"/>
    </source>
</evidence>
<dbReference type="GO" id="GO:0046872">
    <property type="term" value="F:metal ion binding"/>
    <property type="evidence" value="ECO:0007669"/>
    <property type="project" value="UniProtKB-KW"/>
</dbReference>
<name>A0A8W8J6K6_MAGGI</name>
<comment type="similarity">
    <text evidence="2">Belongs to the fucolectin family.</text>
</comment>
<dbReference type="PANTHER" id="PTHR45713:SF6">
    <property type="entry name" value="F5_8 TYPE C DOMAIN-CONTAINING PROTEIN"/>
    <property type="match status" value="1"/>
</dbReference>
<evidence type="ECO:0000313" key="10">
    <source>
        <dbReference type="Proteomes" id="UP000005408"/>
    </source>
</evidence>
<keyword evidence="7" id="KW-1015">Disulfide bond</keyword>
<dbReference type="GO" id="GO:0001868">
    <property type="term" value="P:regulation of complement activation, lectin pathway"/>
    <property type="evidence" value="ECO:0007669"/>
    <property type="project" value="UniProtKB-ARBA"/>
</dbReference>
<accession>A0A8W8J6K6</accession>
<dbReference type="Proteomes" id="UP000005408">
    <property type="component" value="Unassembled WGS sequence"/>
</dbReference>
<dbReference type="Pfam" id="PF22633">
    <property type="entry name" value="F5_F8_type_C_2"/>
    <property type="match status" value="1"/>
</dbReference>
<keyword evidence="10" id="KW-1185">Reference proteome</keyword>
<reference evidence="9" key="1">
    <citation type="submission" date="2022-08" db="UniProtKB">
        <authorList>
            <consortium name="EnsemblMetazoa"/>
        </authorList>
    </citation>
    <scope>IDENTIFICATION</scope>
    <source>
        <strain evidence="9">05x7-T-G4-1.051#20</strain>
    </source>
</reference>
<dbReference type="Gene3D" id="2.60.120.260">
    <property type="entry name" value="Galactose-binding domain-like"/>
    <property type="match status" value="1"/>
</dbReference>
<evidence type="ECO:0000256" key="7">
    <source>
        <dbReference type="ARBA" id="ARBA00023157"/>
    </source>
</evidence>
<proteinExistence type="inferred from homology"/>
<organism evidence="9 10">
    <name type="scientific">Magallana gigas</name>
    <name type="common">Pacific oyster</name>
    <name type="synonym">Crassostrea gigas</name>
    <dbReference type="NCBI Taxonomy" id="29159"/>
    <lineage>
        <taxon>Eukaryota</taxon>
        <taxon>Metazoa</taxon>
        <taxon>Spiralia</taxon>
        <taxon>Lophotrochozoa</taxon>
        <taxon>Mollusca</taxon>
        <taxon>Bivalvia</taxon>
        <taxon>Autobranchia</taxon>
        <taxon>Pteriomorphia</taxon>
        <taxon>Ostreida</taxon>
        <taxon>Ostreoidea</taxon>
        <taxon>Ostreidae</taxon>
        <taxon>Magallana</taxon>
    </lineage>
</organism>
<dbReference type="GO" id="GO:0042806">
    <property type="term" value="F:fucose binding"/>
    <property type="evidence" value="ECO:0007669"/>
    <property type="project" value="UniProtKB-ARBA"/>
</dbReference>
<comment type="function">
    <text evidence="1">Acts as a defensive agent. Recognizes blood group fucosylated oligosaccharides including A, B, H and Lewis B-type antigens. Does not recognize Lewis A antigen and has low affinity for monovalent haptens.</text>
</comment>
<dbReference type="InterPro" id="IPR008979">
    <property type="entry name" value="Galactose-bd-like_sf"/>
</dbReference>
<dbReference type="EnsemblMetazoa" id="G17048.1">
    <property type="protein sequence ID" value="G17048.1:cds"/>
    <property type="gene ID" value="G17048"/>
</dbReference>
<dbReference type="InterPro" id="IPR006585">
    <property type="entry name" value="FTP1"/>
</dbReference>
<sequence length="219" mass="24696">MLTTFFFSGDGGSFHAALRECTEFCWGDRRCIGMEVCRIREDLYRCRACCEWMKLGEEAELTNNMAACKYYELKEETVNIAISKPVTMSSKYPYINQTASNAVDNVLKCISAPYNAHTSLDFQPWIKIDLQAIYDVNKITIYNRQDCCGDRLHDVQVNIINNGTEASCGFYKGPADIGDQISVYCVSSAAGRYVLMKILSQPGIVEYLTVCEVQIFVDV</sequence>
<evidence type="ECO:0000256" key="4">
    <source>
        <dbReference type="ARBA" id="ARBA00022723"/>
    </source>
</evidence>
<evidence type="ECO:0000256" key="2">
    <source>
        <dbReference type="ARBA" id="ARBA00010147"/>
    </source>
</evidence>
<dbReference type="GO" id="GO:0010185">
    <property type="term" value="P:regulation of cellular defense response"/>
    <property type="evidence" value="ECO:0007669"/>
    <property type="project" value="UniProtKB-ARBA"/>
</dbReference>
<dbReference type="SUPFAM" id="SSF49785">
    <property type="entry name" value="Galactose-binding domain-like"/>
    <property type="match status" value="1"/>
</dbReference>
<evidence type="ECO:0000256" key="5">
    <source>
        <dbReference type="ARBA" id="ARBA00022734"/>
    </source>
</evidence>
<feature type="domain" description="Fucolectin tachylectin-4 pentraxin-1" evidence="8">
    <location>
        <begin position="77"/>
        <end position="219"/>
    </location>
</feature>
<evidence type="ECO:0000256" key="6">
    <source>
        <dbReference type="ARBA" id="ARBA00022837"/>
    </source>
</evidence>
<protein>
    <recommendedName>
        <fullName evidence="8">Fucolectin tachylectin-4 pentraxin-1 domain-containing protein</fullName>
    </recommendedName>
</protein>
<dbReference type="SMART" id="SM00607">
    <property type="entry name" value="FTP"/>
    <property type="match status" value="1"/>
</dbReference>
<keyword evidence="4" id="KW-0479">Metal-binding</keyword>
<evidence type="ECO:0000259" key="8">
    <source>
        <dbReference type="SMART" id="SM00607"/>
    </source>
</evidence>
<comment type="subunit">
    <text evidence="3">Homotrimer.</text>
</comment>
<dbReference type="PANTHER" id="PTHR45713">
    <property type="entry name" value="FTP DOMAIN-CONTAINING PROTEIN"/>
    <property type="match status" value="1"/>
</dbReference>
<evidence type="ECO:0000313" key="9">
    <source>
        <dbReference type="EnsemblMetazoa" id="G17048.1:cds"/>
    </source>
</evidence>
<dbReference type="InterPro" id="IPR051941">
    <property type="entry name" value="BG_Antigen-Binding_Lectin"/>
</dbReference>
<evidence type="ECO:0000256" key="1">
    <source>
        <dbReference type="ARBA" id="ARBA00002219"/>
    </source>
</evidence>